<dbReference type="PROSITE" id="PS50172">
    <property type="entry name" value="BRCT"/>
    <property type="match status" value="4"/>
</dbReference>
<dbReference type="Gene3D" id="3.40.50.10190">
    <property type="entry name" value="BRCT domain"/>
    <property type="match status" value="7"/>
</dbReference>
<organism evidence="4 5">
    <name type="scientific">Polysphondylium violaceum</name>
    <dbReference type="NCBI Taxonomy" id="133409"/>
    <lineage>
        <taxon>Eukaryota</taxon>
        <taxon>Amoebozoa</taxon>
        <taxon>Evosea</taxon>
        <taxon>Eumycetozoa</taxon>
        <taxon>Dictyostelia</taxon>
        <taxon>Dictyosteliales</taxon>
        <taxon>Dictyosteliaceae</taxon>
        <taxon>Polysphondylium</taxon>
    </lineage>
</organism>
<feature type="compositionally biased region" description="Basic and acidic residues" evidence="2">
    <location>
        <begin position="883"/>
        <end position="907"/>
    </location>
</feature>
<evidence type="ECO:0000259" key="3">
    <source>
        <dbReference type="PROSITE" id="PS50172"/>
    </source>
</evidence>
<dbReference type="CDD" id="cd17738">
    <property type="entry name" value="BRCT_TopBP1_rpt7"/>
    <property type="match status" value="1"/>
</dbReference>
<comment type="caution">
    <text evidence="4">The sequence shown here is derived from an EMBL/GenBank/DDBJ whole genome shotgun (WGS) entry which is preliminary data.</text>
</comment>
<accession>A0A8J4PY18</accession>
<feature type="region of interest" description="Disordered" evidence="2">
    <location>
        <begin position="1011"/>
        <end position="1048"/>
    </location>
</feature>
<feature type="domain" description="BRCT" evidence="3">
    <location>
        <begin position="522"/>
        <end position="618"/>
    </location>
</feature>
<dbReference type="Proteomes" id="UP000695562">
    <property type="component" value="Unassembled WGS sequence"/>
</dbReference>
<dbReference type="Pfam" id="PF00533">
    <property type="entry name" value="BRCT"/>
    <property type="match status" value="5"/>
</dbReference>
<dbReference type="InterPro" id="IPR059215">
    <property type="entry name" value="BRCT2_TopBP1-like"/>
</dbReference>
<feature type="domain" description="BRCT" evidence="3">
    <location>
        <begin position="247"/>
        <end position="337"/>
    </location>
</feature>
<dbReference type="CDD" id="cd17731">
    <property type="entry name" value="BRCT_TopBP1_rpt2_like"/>
    <property type="match status" value="1"/>
</dbReference>
<keyword evidence="5" id="KW-1185">Reference proteome</keyword>
<feature type="compositionally biased region" description="Low complexity" evidence="2">
    <location>
        <begin position="1011"/>
        <end position="1043"/>
    </location>
</feature>
<dbReference type="SUPFAM" id="SSF52113">
    <property type="entry name" value="BRCT domain"/>
    <property type="match status" value="5"/>
</dbReference>
<proteinExistence type="predicted"/>
<protein>
    <recommendedName>
        <fullName evidence="3">BRCT domain-containing protein</fullName>
    </recommendedName>
</protein>
<feature type="compositionally biased region" description="Low complexity" evidence="2">
    <location>
        <begin position="847"/>
        <end position="858"/>
    </location>
</feature>
<name>A0A8J4PY18_9MYCE</name>
<dbReference type="PANTHER" id="PTHR13561:SF20">
    <property type="entry name" value="DNA TOPOISOMERASE 2-BINDING PROTEIN 1"/>
    <property type="match status" value="1"/>
</dbReference>
<evidence type="ECO:0000313" key="5">
    <source>
        <dbReference type="Proteomes" id="UP000695562"/>
    </source>
</evidence>
<dbReference type="CDD" id="cd00027">
    <property type="entry name" value="BRCT"/>
    <property type="match status" value="3"/>
</dbReference>
<feature type="domain" description="BRCT" evidence="3">
    <location>
        <begin position="689"/>
        <end position="779"/>
    </location>
</feature>
<reference evidence="4" key="1">
    <citation type="submission" date="2020-01" db="EMBL/GenBank/DDBJ databases">
        <title>Development of genomics and gene disruption for Polysphondylium violaceum indicates a role for the polyketide synthase stlB in stalk morphogenesis.</title>
        <authorList>
            <person name="Narita B."/>
            <person name="Kawabe Y."/>
            <person name="Kin K."/>
            <person name="Saito T."/>
            <person name="Gibbs R."/>
            <person name="Kuspa A."/>
            <person name="Muzny D."/>
            <person name="Queller D."/>
            <person name="Richards S."/>
            <person name="Strassman J."/>
            <person name="Sucgang R."/>
            <person name="Worley K."/>
            <person name="Schaap P."/>
        </authorList>
    </citation>
    <scope>NUCLEOTIDE SEQUENCE</scope>
    <source>
        <strain evidence="4">QSvi11</strain>
    </source>
</reference>
<dbReference type="SMART" id="SM00292">
    <property type="entry name" value="BRCT"/>
    <property type="match status" value="7"/>
</dbReference>
<evidence type="ECO:0000256" key="1">
    <source>
        <dbReference type="ARBA" id="ARBA00022737"/>
    </source>
</evidence>
<dbReference type="EMBL" id="AJWJ01000038">
    <property type="protein sequence ID" value="KAF2077118.1"/>
    <property type="molecule type" value="Genomic_DNA"/>
</dbReference>
<dbReference type="OrthoDB" id="20807at2759"/>
<evidence type="ECO:0000313" key="4">
    <source>
        <dbReference type="EMBL" id="KAF2077118.1"/>
    </source>
</evidence>
<dbReference type="GO" id="GO:0006270">
    <property type="term" value="P:DNA replication initiation"/>
    <property type="evidence" value="ECO:0007669"/>
    <property type="project" value="TreeGrafter"/>
</dbReference>
<feature type="compositionally biased region" description="Low complexity" evidence="2">
    <location>
        <begin position="956"/>
        <end position="976"/>
    </location>
</feature>
<dbReference type="GO" id="GO:0007095">
    <property type="term" value="P:mitotic G2 DNA damage checkpoint signaling"/>
    <property type="evidence" value="ECO:0007669"/>
    <property type="project" value="TreeGrafter"/>
</dbReference>
<dbReference type="GO" id="GO:0033314">
    <property type="term" value="P:mitotic DNA replication checkpoint signaling"/>
    <property type="evidence" value="ECO:0007669"/>
    <property type="project" value="TreeGrafter"/>
</dbReference>
<dbReference type="InterPro" id="IPR001357">
    <property type="entry name" value="BRCT_dom"/>
</dbReference>
<feature type="region of interest" description="Disordered" evidence="2">
    <location>
        <begin position="838"/>
        <end position="907"/>
    </location>
</feature>
<feature type="region of interest" description="Disordered" evidence="2">
    <location>
        <begin position="949"/>
        <end position="980"/>
    </location>
</feature>
<dbReference type="InterPro" id="IPR036420">
    <property type="entry name" value="BRCT_dom_sf"/>
</dbReference>
<dbReference type="PANTHER" id="PTHR13561">
    <property type="entry name" value="DNA REPLICATION REGULATOR DPB11-RELATED"/>
    <property type="match status" value="1"/>
</dbReference>
<feature type="compositionally biased region" description="Acidic residues" evidence="2">
    <location>
        <begin position="865"/>
        <end position="876"/>
    </location>
</feature>
<gene>
    <name evidence="4" type="ORF">CYY_001565</name>
</gene>
<feature type="domain" description="BRCT" evidence="3">
    <location>
        <begin position="158"/>
        <end position="249"/>
    </location>
</feature>
<evidence type="ECO:0000256" key="2">
    <source>
        <dbReference type="SAM" id="MobiDB-lite"/>
    </source>
</evidence>
<keyword evidence="1" id="KW-0677">Repeat</keyword>
<sequence>MYTKTNLFENKYQSPQQSIYNNNNNNHNHNNTYVSQGNRINRINSTLSSPPAPVPSSSSSLQITYPIFHNLKFFLQESFFQDDPGLLIQVTNLITKHGGARNLVDLADSIYVFAIFDQNEEYNQIKSMNRMIIGVPYLKECVEKNKPLNLELLATRPIYSECLAGLSICTSGFNDENKNYLCNTIEVLSAEYQRSISPTCTHLIHNPEKHFVHKKMTGAANFRIPIVTPNWLADCWGMGKRLDTKPYEYPLFFGCTISITNFKASRKEKIKDVIQKYGGIYNKELNRQSTHLIANKQIGFSEKCKLASSFSIPIVNIDWFHESIREGFLQNVAKYSIADNQLALDVSATNGGSQQPIYNSMVHTTPPTKQLPRPTPIPSKYMLNNSSNSIDYDNSSLVVHHGHEYENDLMIEGHQQELIAYVPTLFHGKNFILKGFEEDEYNSTLRQVQAYATVIDGNTIPADWSSTTMDIHYIIAPHEKNIRALLGNNCTTPVVSIIWFNKCVNDNIIYNPKDCAAFTPIRKTNIMTNSYSISTTGFNETEISFLRMTAKLLGARFTSKVFMEGPNATTHLIANKDKLDSLKAKSVRQNTKIHIVSPEWLNDCAEKGCVVRESLYYFQPNQFQKQYQNQSVSSSNFQQQQIKSPINYQKSPYQHHQQQQQHQAFSYQKKISLSKPNTTASNIEVDSYYHKILLKDCIIFLSGGLSNADLTECQQKIQELGGVTTNSFYDKVTHYICDVVNQTEISSFVETKQIKPVSTRWLQESWKKKIRQLEKDYPPIPHRVSNQLDLNNELARAPSHLLLSAVDVKLKDDFLMIKQNNNNDDNSNNDNNIIEEEKEIEIEENQNKTTTTTTTTTTADKGSISDDDNNNDDEKDENSMDTNQDKVEQEQEKEEEIKEQQEEVKEKEELEIYVKIEKVDDSEQVKEENKPNSMNKLFQAIESFPVSNNKKNSLPNIINRKNRNSNNNGNNMSSSSHAQPQMSIIAKNVTPSLNLRTLMDDDDQNKEISNIKKNNNNNNHNNNNTSILNNSSNNLSNNNISLNDSQVEETTTQDITNEDYYEEQCSQIITYGEDSETRKRKRLMEKPFLSQSGSFSSSSITAKTDSVQKHLLYVLESHKAITPTPHQSSSVSSPKKKQPIGVTLTGFDSTTITNYKHAIAKIGGYVEERFVPNKTSHLIVFCPNQSEKLLSACAAGIWILTSEYLEASFKQGSFVDEASYEWIKAKKEKVEEVSKKQSGKSDPRAWAEISHRCRVLVLSSQRKLFSKAKIAMWKDTKNIEIYSCILRAGGADVEIFDNIVASSLSGRAFTHVIAKPGITKAELESSRSEFTHIGITVLETTNVVEYIKSVKHLIPK</sequence>